<dbReference type="Pfam" id="PF14749">
    <property type="entry name" value="Acyl-CoA_ox_N"/>
    <property type="match status" value="1"/>
</dbReference>
<evidence type="ECO:0000256" key="8">
    <source>
        <dbReference type="ARBA" id="ARBA00022827"/>
    </source>
</evidence>
<evidence type="ECO:0000256" key="13">
    <source>
        <dbReference type="ARBA" id="ARBA00063271"/>
    </source>
</evidence>
<dbReference type="FunFam" id="1.20.140.10:FF:000013">
    <property type="entry name" value="Acyl-coenzyme A oxidase"/>
    <property type="match status" value="1"/>
</dbReference>
<keyword evidence="9" id="KW-0276">Fatty acid metabolism</keyword>
<dbReference type="Pfam" id="PF22924">
    <property type="entry name" value="ACOX_C_alpha1"/>
    <property type="match status" value="1"/>
</dbReference>
<evidence type="ECO:0000256" key="10">
    <source>
        <dbReference type="ARBA" id="ARBA00023002"/>
    </source>
</evidence>
<dbReference type="InterPro" id="IPR009100">
    <property type="entry name" value="AcylCoA_DH/oxidase_NM_dom_sf"/>
</dbReference>
<dbReference type="InterPro" id="IPR046373">
    <property type="entry name" value="Acyl-CoA_Oxase/DH_mid-dom_sf"/>
</dbReference>
<evidence type="ECO:0000256" key="3">
    <source>
        <dbReference type="ARBA" id="ARBA00004275"/>
    </source>
</evidence>
<dbReference type="Pfam" id="PF02770">
    <property type="entry name" value="Acyl-CoA_dh_M"/>
    <property type="match status" value="1"/>
</dbReference>
<organism evidence="18 19">
    <name type="scientific">Coemansia brasiliensis</name>
    <dbReference type="NCBI Taxonomy" id="2650707"/>
    <lineage>
        <taxon>Eukaryota</taxon>
        <taxon>Fungi</taxon>
        <taxon>Fungi incertae sedis</taxon>
        <taxon>Zoopagomycota</taxon>
        <taxon>Kickxellomycotina</taxon>
        <taxon>Kickxellomycetes</taxon>
        <taxon>Kickxellales</taxon>
        <taxon>Kickxellaceae</taxon>
        <taxon>Coemansia</taxon>
    </lineage>
</organism>
<comment type="cofactor">
    <cofactor evidence="2">
        <name>FAD</name>
        <dbReference type="ChEBI" id="CHEBI:57692"/>
    </cofactor>
</comment>
<dbReference type="FunFam" id="1.10.540.10:FF:000018">
    <property type="entry name" value="Acyl-coenzyme A oxidase"/>
    <property type="match status" value="1"/>
</dbReference>
<accession>A0A9W8IGL5</accession>
<feature type="domain" description="Acyl-CoA oxidase/dehydrogenase middle" evidence="15">
    <location>
        <begin position="435"/>
        <end position="545"/>
    </location>
</feature>
<keyword evidence="12" id="KW-0576">Peroxisome</keyword>
<dbReference type="InterPro" id="IPR012258">
    <property type="entry name" value="Acyl-CoA_oxidase"/>
</dbReference>
<keyword evidence="7" id="KW-0285">Flavoprotein</keyword>
<evidence type="ECO:0000259" key="16">
    <source>
        <dbReference type="Pfam" id="PF14749"/>
    </source>
</evidence>
<comment type="subunit">
    <text evidence="13">Heteropentamer composed of five different subunits.</text>
</comment>
<dbReference type="EC" id="1.3.3.6" evidence="6"/>
<dbReference type="AlphaFoldDB" id="A0A9W8IGL5"/>
<evidence type="ECO:0000256" key="5">
    <source>
        <dbReference type="ARBA" id="ARBA00006288"/>
    </source>
</evidence>
<dbReference type="InterPro" id="IPR015943">
    <property type="entry name" value="WD40/YVTN_repeat-like_dom_sf"/>
</dbReference>
<protein>
    <recommendedName>
        <fullName evidence="6">acyl-CoA oxidase</fullName>
        <ecNumber evidence="6">1.3.3.6</ecNumber>
    </recommendedName>
</protein>
<keyword evidence="19" id="KW-1185">Reference proteome</keyword>
<evidence type="ECO:0000313" key="18">
    <source>
        <dbReference type="EMBL" id="KAJ2852754.1"/>
    </source>
</evidence>
<dbReference type="Pfam" id="PF01756">
    <property type="entry name" value="ACOX"/>
    <property type="match status" value="1"/>
</dbReference>
<keyword evidence="8" id="KW-0274">FAD</keyword>
<dbReference type="GO" id="GO:0005504">
    <property type="term" value="F:fatty acid binding"/>
    <property type="evidence" value="ECO:0007669"/>
    <property type="project" value="TreeGrafter"/>
</dbReference>
<comment type="similarity">
    <text evidence="5">Belongs to the acyl-CoA oxidase family.</text>
</comment>
<dbReference type="OrthoDB" id="538336at2759"/>
<dbReference type="InterPro" id="IPR037069">
    <property type="entry name" value="AcylCoA_DH/ox_N_sf"/>
</dbReference>
<dbReference type="GO" id="GO:0033540">
    <property type="term" value="P:fatty acid beta-oxidation using acyl-CoA oxidase"/>
    <property type="evidence" value="ECO:0007669"/>
    <property type="project" value="TreeGrafter"/>
</dbReference>
<dbReference type="SUPFAM" id="SSF47203">
    <property type="entry name" value="Acyl-CoA dehydrogenase C-terminal domain-like"/>
    <property type="match status" value="2"/>
</dbReference>
<evidence type="ECO:0000256" key="7">
    <source>
        <dbReference type="ARBA" id="ARBA00022630"/>
    </source>
</evidence>
<dbReference type="Gene3D" id="1.10.540.10">
    <property type="entry name" value="Acyl-CoA dehydrogenase/oxidase, N-terminal domain"/>
    <property type="match status" value="1"/>
</dbReference>
<dbReference type="SUPFAM" id="SSF56645">
    <property type="entry name" value="Acyl-CoA dehydrogenase NM domain-like"/>
    <property type="match status" value="1"/>
</dbReference>
<feature type="domain" description="Acyl-CoA oxidase C-terminal" evidence="14">
    <location>
        <begin position="793"/>
        <end position="968"/>
    </location>
</feature>
<comment type="catalytic activity">
    <reaction evidence="1">
        <text>a 2,3-saturated acyl-CoA + O2 = a (2E)-enoyl-CoA + H2O2</text>
        <dbReference type="Rhea" id="RHEA:38959"/>
        <dbReference type="ChEBI" id="CHEBI:15379"/>
        <dbReference type="ChEBI" id="CHEBI:16240"/>
        <dbReference type="ChEBI" id="CHEBI:58856"/>
        <dbReference type="ChEBI" id="CHEBI:65111"/>
        <dbReference type="EC" id="1.3.3.6"/>
    </reaction>
</comment>
<reference evidence="18" key="1">
    <citation type="submission" date="2022-07" db="EMBL/GenBank/DDBJ databases">
        <title>Phylogenomic reconstructions and comparative analyses of Kickxellomycotina fungi.</title>
        <authorList>
            <person name="Reynolds N.K."/>
            <person name="Stajich J.E."/>
            <person name="Barry K."/>
            <person name="Grigoriev I.V."/>
            <person name="Crous P."/>
            <person name="Smith M.E."/>
        </authorList>
    </citation>
    <scope>NUCLEOTIDE SEQUENCE</scope>
    <source>
        <strain evidence="18">NRRL 1566</strain>
    </source>
</reference>
<dbReference type="GO" id="GO:0005777">
    <property type="term" value="C:peroxisome"/>
    <property type="evidence" value="ECO:0007669"/>
    <property type="project" value="UniProtKB-SubCell"/>
</dbReference>
<dbReference type="PANTHER" id="PTHR10909">
    <property type="entry name" value="ELECTRON TRANSPORT OXIDOREDUCTASE"/>
    <property type="match status" value="1"/>
</dbReference>
<dbReference type="InterPro" id="IPR055060">
    <property type="entry name" value="ACOX_C_alpha1"/>
</dbReference>
<dbReference type="PANTHER" id="PTHR10909:SF352">
    <property type="entry name" value="ACYL-COENZYME A OXIDASE-LIKE PROTEIN"/>
    <property type="match status" value="1"/>
</dbReference>
<comment type="caution">
    <text evidence="18">The sequence shown here is derived from an EMBL/GenBank/DDBJ whole genome shotgun (WGS) entry which is preliminary data.</text>
</comment>
<dbReference type="InterPro" id="IPR006091">
    <property type="entry name" value="Acyl-CoA_Oxase/DH_mid-dom"/>
</dbReference>
<dbReference type="Gene3D" id="1.20.140.10">
    <property type="entry name" value="Butyryl-CoA Dehydrogenase, subunit A, domain 3"/>
    <property type="match status" value="2"/>
</dbReference>
<dbReference type="EMBL" id="JANBUW010000001">
    <property type="protein sequence ID" value="KAJ2852754.1"/>
    <property type="molecule type" value="Genomic_DNA"/>
</dbReference>
<evidence type="ECO:0000256" key="2">
    <source>
        <dbReference type="ARBA" id="ARBA00001974"/>
    </source>
</evidence>
<keyword evidence="11" id="KW-0443">Lipid metabolism</keyword>
<evidence type="ECO:0000256" key="4">
    <source>
        <dbReference type="ARBA" id="ARBA00004846"/>
    </source>
</evidence>
<dbReference type="FunFam" id="1.20.140.10:FF:000015">
    <property type="entry name" value="Acyl-coenzyme A oxidase"/>
    <property type="match status" value="1"/>
</dbReference>
<evidence type="ECO:0000256" key="6">
    <source>
        <dbReference type="ARBA" id="ARBA00012870"/>
    </source>
</evidence>
<dbReference type="InterPro" id="IPR002655">
    <property type="entry name" value="Acyl-CoA_oxidase_C"/>
</dbReference>
<feature type="domain" description="Acyl-CoA oxidase C-alpha1" evidence="17">
    <location>
        <begin position="575"/>
        <end position="747"/>
    </location>
</feature>
<evidence type="ECO:0000256" key="9">
    <source>
        <dbReference type="ARBA" id="ARBA00022832"/>
    </source>
</evidence>
<dbReference type="FunFam" id="2.40.110.10:FF:000003">
    <property type="entry name" value="Acyl-coenzyme A oxidase"/>
    <property type="match status" value="1"/>
</dbReference>
<evidence type="ECO:0000259" key="15">
    <source>
        <dbReference type="Pfam" id="PF02770"/>
    </source>
</evidence>
<dbReference type="InterPro" id="IPR036322">
    <property type="entry name" value="WD40_repeat_dom_sf"/>
</dbReference>
<evidence type="ECO:0000259" key="14">
    <source>
        <dbReference type="Pfam" id="PF01756"/>
    </source>
</evidence>
<dbReference type="InterPro" id="IPR036250">
    <property type="entry name" value="AcylCo_DH-like_C"/>
</dbReference>
<dbReference type="GO" id="GO:0003997">
    <property type="term" value="F:acyl-CoA oxidase activity"/>
    <property type="evidence" value="ECO:0007669"/>
    <property type="project" value="UniProtKB-EC"/>
</dbReference>
<dbReference type="Proteomes" id="UP001139887">
    <property type="component" value="Unassembled WGS sequence"/>
</dbReference>
<proteinExistence type="inferred from homology"/>
<keyword evidence="10 18" id="KW-0560">Oxidoreductase</keyword>
<evidence type="ECO:0000256" key="11">
    <source>
        <dbReference type="ARBA" id="ARBA00023098"/>
    </source>
</evidence>
<dbReference type="Gene3D" id="2.130.10.10">
    <property type="entry name" value="YVTN repeat-like/Quinoprotein amine dehydrogenase"/>
    <property type="match status" value="1"/>
</dbReference>
<gene>
    <name evidence="18" type="primary">POX1</name>
    <name evidence="18" type="ORF">IWW36_000111</name>
</gene>
<dbReference type="GO" id="GO:0055088">
    <property type="term" value="P:lipid homeostasis"/>
    <property type="evidence" value="ECO:0007669"/>
    <property type="project" value="TreeGrafter"/>
</dbReference>
<evidence type="ECO:0000313" key="19">
    <source>
        <dbReference type="Proteomes" id="UP001139887"/>
    </source>
</evidence>
<dbReference type="Gene3D" id="2.40.110.10">
    <property type="entry name" value="Butyryl-CoA Dehydrogenase, subunit A, domain 2"/>
    <property type="match status" value="1"/>
</dbReference>
<dbReference type="InterPro" id="IPR029320">
    <property type="entry name" value="Acyl-CoA_ox_N"/>
</dbReference>
<evidence type="ECO:0000259" key="17">
    <source>
        <dbReference type="Pfam" id="PF22924"/>
    </source>
</evidence>
<dbReference type="SUPFAM" id="SSF50978">
    <property type="entry name" value="WD40 repeat-like"/>
    <property type="match status" value="1"/>
</dbReference>
<comment type="subcellular location">
    <subcellularLocation>
        <location evidence="3">Peroxisome</location>
    </subcellularLocation>
</comment>
<name>A0A9W8IGL5_9FUNG</name>
<evidence type="ECO:0000256" key="12">
    <source>
        <dbReference type="ARBA" id="ARBA00023140"/>
    </source>
</evidence>
<comment type="pathway">
    <text evidence="4">Lipid metabolism; peroxisomal fatty acid beta-oxidation.</text>
</comment>
<evidence type="ECO:0000256" key="1">
    <source>
        <dbReference type="ARBA" id="ARBA00001201"/>
    </source>
</evidence>
<dbReference type="GO" id="GO:0071949">
    <property type="term" value="F:FAD binding"/>
    <property type="evidence" value="ECO:0007669"/>
    <property type="project" value="InterPro"/>
</dbReference>
<sequence>MATENGSVPVVACGSMNGKVSVIGLGVTDSSSACIEGTNVLRFTTQPSAITYLAWIPDSQRKDPSDECILAVGSSNGSLDIWGIKRDFSQATAMAQICERDWRPVTAHSVGKDMLTLAKLGQVILVDFSAGKPKVHKVALEVTQTIVACVIDETRGCVYVGSYGFEIIVIERRGTQWFNATDKGSPLRDNLKKTIVRSFTTKFNMLRLFLRGMSMSPNGRYLVFTVDDQVNWDIIRDGPEITRMHFHQLSDWSVNDSMRTLKRIIGGQYHGDLCYNLFDILNGESTETLANLADSIQNPKASIAAERKAPSFPIRELTYWLDGSKKTTELKERIMLELERDPLWRVSDYPNLSLAETRERAMKKVRRLADLATSRPLEETMVRMSIISVVDPGFWTRFGVHFGLFFGALQGQATPAQLAYWMEKGAFTMQGITGCFGMTELGHGSNVAGLETTATYDPNADEFDVHSPTLTATKWWIGGAAHTATHCAVYAQLIVNGKRYGTKTFVVQLRDTKTFELMPGVNIGDLGKKMGRDQIDNGWIRFTHVRIPRSHMLMKHTKVLRSGEVIEPPLAQLAYGALIQGRVSMVSDSANVAKRALTIATRYASVRRQFSDGTPGAPETKLIDYPIHQHRLLPLMAQTFAMVFAAREMTASYQQLMSQLNELGDSKGAEVDNAIKNLKETHATSAGLKAFCTWMCLNIIDQCRQSLGGHGYSAYTGLSQAYSDFAVHCTWEGDNTILTLQCGRYLVATALDARRGQPLPANLAYLKSALSSDGKELKVKPCVGESADIAGSLDTLKAAWSSVAANAIVNAVRDFEAGLAKGLSKDNAYEFSSASRLHAARMHTYTYLLHRFAAQVEQSPQALRPTLTLLAQLFGAHSAINHSGEFLQSGFYSGAQIETLKAFVNDACARIRPDAVPLTDAFGYTDYVINSPLGRYDGDVYEKYFELVTSLNPQKPIPYFDSLIRPLLERTNESQPGPELEIDQE</sequence>
<feature type="domain" description="Acyl-coenzyme A oxidase N-terminal" evidence="16">
    <location>
        <begin position="314"/>
        <end position="424"/>
    </location>
</feature>